<protein>
    <submittedName>
        <fullName evidence="1">Uncharacterized protein</fullName>
    </submittedName>
</protein>
<sequence length="38" mass="4718">MDCISILHKPFIFHQSTRRYDHNTIENKSRCLQSKHWF</sequence>
<name>A0A0E9PCG3_ANGAN</name>
<proteinExistence type="predicted"/>
<dbReference type="EMBL" id="GBXM01106615">
    <property type="protein sequence ID" value="JAH01962.1"/>
    <property type="molecule type" value="Transcribed_RNA"/>
</dbReference>
<accession>A0A0E9PCG3</accession>
<dbReference type="AlphaFoldDB" id="A0A0E9PCG3"/>
<evidence type="ECO:0000313" key="1">
    <source>
        <dbReference type="EMBL" id="JAH01962.1"/>
    </source>
</evidence>
<reference evidence="1" key="1">
    <citation type="submission" date="2014-11" db="EMBL/GenBank/DDBJ databases">
        <authorList>
            <person name="Amaro Gonzalez C."/>
        </authorList>
    </citation>
    <scope>NUCLEOTIDE SEQUENCE</scope>
</reference>
<reference evidence="1" key="2">
    <citation type="journal article" date="2015" name="Fish Shellfish Immunol.">
        <title>Early steps in the European eel (Anguilla anguilla)-Vibrio vulnificus interaction in the gills: Role of the RtxA13 toxin.</title>
        <authorList>
            <person name="Callol A."/>
            <person name="Pajuelo D."/>
            <person name="Ebbesson L."/>
            <person name="Teles M."/>
            <person name="MacKenzie S."/>
            <person name="Amaro C."/>
        </authorList>
    </citation>
    <scope>NUCLEOTIDE SEQUENCE</scope>
</reference>
<organism evidence="1">
    <name type="scientific">Anguilla anguilla</name>
    <name type="common">European freshwater eel</name>
    <name type="synonym">Muraena anguilla</name>
    <dbReference type="NCBI Taxonomy" id="7936"/>
    <lineage>
        <taxon>Eukaryota</taxon>
        <taxon>Metazoa</taxon>
        <taxon>Chordata</taxon>
        <taxon>Craniata</taxon>
        <taxon>Vertebrata</taxon>
        <taxon>Euteleostomi</taxon>
        <taxon>Actinopterygii</taxon>
        <taxon>Neopterygii</taxon>
        <taxon>Teleostei</taxon>
        <taxon>Anguilliformes</taxon>
        <taxon>Anguillidae</taxon>
        <taxon>Anguilla</taxon>
    </lineage>
</organism>